<evidence type="ECO:0000313" key="3">
    <source>
        <dbReference type="EMBL" id="ABP52962.1"/>
    </source>
</evidence>
<dbReference type="KEGG" id="stp:Strop_0477"/>
<evidence type="ECO:0000256" key="1">
    <source>
        <dbReference type="SAM" id="MobiDB-lite"/>
    </source>
</evidence>
<dbReference type="HOGENOM" id="CLU_036302_1_1_11"/>
<evidence type="ECO:0008006" key="5">
    <source>
        <dbReference type="Google" id="ProtNLM"/>
    </source>
</evidence>
<dbReference type="Proteomes" id="UP000000235">
    <property type="component" value="Chromosome"/>
</dbReference>
<dbReference type="PANTHER" id="PTHR40765">
    <property type="entry name" value="ESX-2 SECRETION SYSTEM ATPASE ECCB2"/>
    <property type="match status" value="1"/>
</dbReference>
<sequence length="479" mass="50745">MPSRRDQVQSYQFFVQRMTSALVAREPDPATAAPFRRLGGAGFASIMVAVLCLAAVGVYGLLRPGGATKWKEESAVILEKETGSRYIYQEDRLYPVINYSSALLALGSAAQTVSVSRNSLVGTPRGTRIGIRDAPDALPDPKRLLSGPWTLCTQLAHDSAGGAVATTVLTVGAAPSGGREMDEAALLVRDTATNRLHLIWQDHRYEIRDENVVLEGLTMTTEPVVEVGGAWLNALPAGESIGISEVVDRGEPSRALQDARIGQIFVVESQNGGRQYYLAERDQLRSLTQLQAEVLLADPKATRAYPDGSPPEPISLPAGVAASAQKAPPVAEGSHRAPAERPEIVQLRGDEPAVCAVYQPGQSEPTLLLEGRVRPEEGLLRTAEQTSAGIPLADRVVVEPGHGVLVEAMPAPEAPTGALSLVTDLGYRYPLPSNEVAGLLGYGGVQPVEMPASLVVRLPAGPVLDPTAAKQALGPELPQ</sequence>
<dbReference type="EMBL" id="CP000667">
    <property type="protein sequence ID" value="ABP52962.1"/>
    <property type="molecule type" value="Genomic_DNA"/>
</dbReference>
<dbReference type="eggNOG" id="COG3266">
    <property type="taxonomic scope" value="Bacteria"/>
</dbReference>
<dbReference type="GO" id="GO:0005576">
    <property type="term" value="C:extracellular region"/>
    <property type="evidence" value="ECO:0007669"/>
    <property type="project" value="TreeGrafter"/>
</dbReference>
<dbReference type="RefSeq" id="WP_011904396.1">
    <property type="nucleotide sequence ID" value="NC_009380.1"/>
</dbReference>
<keyword evidence="2" id="KW-0472">Membrane</keyword>
<dbReference type="Pfam" id="PF05108">
    <property type="entry name" value="T7SS_ESX1_EccB"/>
    <property type="match status" value="1"/>
</dbReference>
<dbReference type="Gene3D" id="3.30.2390.20">
    <property type="entry name" value="Type VII secretion system EccB, repeat 1 domain"/>
    <property type="match status" value="1"/>
</dbReference>
<dbReference type="InterPro" id="IPR044857">
    <property type="entry name" value="T7SS_EccB_R1"/>
</dbReference>
<dbReference type="AlphaFoldDB" id="A4X262"/>
<gene>
    <name evidence="3" type="ordered locus">Strop_0477</name>
</gene>
<accession>A4X262</accession>
<proteinExistence type="predicted"/>
<feature type="region of interest" description="Disordered" evidence="1">
    <location>
        <begin position="302"/>
        <end position="322"/>
    </location>
</feature>
<dbReference type="STRING" id="369723.Strop_0477"/>
<evidence type="ECO:0000313" key="4">
    <source>
        <dbReference type="Proteomes" id="UP000000235"/>
    </source>
</evidence>
<dbReference type="NCBIfam" id="TIGR03919">
    <property type="entry name" value="T7SS_EccB"/>
    <property type="match status" value="1"/>
</dbReference>
<name>A4X262_SALTO</name>
<dbReference type="PANTHER" id="PTHR40765:SF2">
    <property type="entry name" value="ESX-2 SECRETION SYSTEM ATPASE ECCB2"/>
    <property type="match status" value="1"/>
</dbReference>
<reference evidence="4" key="1">
    <citation type="journal article" date="2007" name="Proc. Natl. Acad. Sci. U.S.A.">
        <title>Genome sequencing reveals complex secondary metabolome in the marine actinomycete Salinispora tropica.</title>
        <authorList>
            <person name="Udwary D.W."/>
            <person name="Zeigler L."/>
            <person name="Asolkar R.N."/>
            <person name="Singan V."/>
            <person name="Lapidus A."/>
            <person name="Fenical W."/>
            <person name="Jensen P.R."/>
            <person name="Moore B.S."/>
        </authorList>
    </citation>
    <scope>NUCLEOTIDE SEQUENCE [LARGE SCALE GENOMIC DNA]</scope>
    <source>
        <strain evidence="4">ATCC BAA-916 / DSM 44818 / CNB-440</strain>
    </source>
</reference>
<protein>
    <recommendedName>
        <fullName evidence="5">Type VII secretion protein EccB</fullName>
    </recommendedName>
</protein>
<feature type="transmembrane region" description="Helical" evidence="2">
    <location>
        <begin position="41"/>
        <end position="62"/>
    </location>
</feature>
<dbReference type="PATRIC" id="fig|369723.5.peg.495"/>
<dbReference type="InterPro" id="IPR007795">
    <property type="entry name" value="T7SS_EccB"/>
</dbReference>
<keyword evidence="2" id="KW-0812">Transmembrane</keyword>
<keyword evidence="4" id="KW-1185">Reference proteome</keyword>
<keyword evidence="2" id="KW-1133">Transmembrane helix</keyword>
<evidence type="ECO:0000256" key="2">
    <source>
        <dbReference type="SAM" id="Phobius"/>
    </source>
</evidence>
<organism evidence="3 4">
    <name type="scientific">Salinispora tropica (strain ATCC BAA-916 / DSM 44818 / JCM 13857 / NBRC 105044 / CNB-440)</name>
    <dbReference type="NCBI Taxonomy" id="369723"/>
    <lineage>
        <taxon>Bacteria</taxon>
        <taxon>Bacillati</taxon>
        <taxon>Actinomycetota</taxon>
        <taxon>Actinomycetes</taxon>
        <taxon>Micromonosporales</taxon>
        <taxon>Micromonosporaceae</taxon>
        <taxon>Salinispora</taxon>
    </lineage>
</organism>